<evidence type="ECO:0000313" key="2">
    <source>
        <dbReference type="Proteomes" id="UP001610432"/>
    </source>
</evidence>
<evidence type="ECO:0000313" key="1">
    <source>
        <dbReference type="EMBL" id="KAL2870831.1"/>
    </source>
</evidence>
<gene>
    <name evidence="1" type="ORF">BJX67DRAFT_249862</name>
</gene>
<sequence length="281" mass="31553">MNPEWNIVSTRKGLAWEPETHISSDHSLCDFDLELESPVSKSARYWCPCSINLAPSSFQELASSQKNVPQPFHHEPKPVERRIFSGASLNVNTHFPFPIEDRLSNSRTFYLHCTGWEGAPSPLAHRNAVSGRIPVSWRPLMDGQSAFACVRMIDGPELTQEFVICSEWVRFWLGESVHFPRRDVAAVVKEWKDARNQVSAEKSLLCWARPVTHLPVPACSVPQLLGPEISFSCFVHGAPSSTIIFLGRRNSLRTRFPSKVGEDVCFTPDSVSPPALQFRGN</sequence>
<dbReference type="GeneID" id="98141300"/>
<keyword evidence="2" id="KW-1185">Reference proteome</keyword>
<protein>
    <submittedName>
        <fullName evidence="1">Uncharacterized protein</fullName>
    </submittedName>
</protein>
<accession>A0ABR4M1Z8</accession>
<organism evidence="1 2">
    <name type="scientific">Aspergillus lucknowensis</name>
    <dbReference type="NCBI Taxonomy" id="176173"/>
    <lineage>
        <taxon>Eukaryota</taxon>
        <taxon>Fungi</taxon>
        <taxon>Dikarya</taxon>
        <taxon>Ascomycota</taxon>
        <taxon>Pezizomycotina</taxon>
        <taxon>Eurotiomycetes</taxon>
        <taxon>Eurotiomycetidae</taxon>
        <taxon>Eurotiales</taxon>
        <taxon>Aspergillaceae</taxon>
        <taxon>Aspergillus</taxon>
        <taxon>Aspergillus subgen. Nidulantes</taxon>
    </lineage>
</organism>
<name>A0ABR4M1Z8_9EURO</name>
<comment type="caution">
    <text evidence="1">The sequence shown here is derived from an EMBL/GenBank/DDBJ whole genome shotgun (WGS) entry which is preliminary data.</text>
</comment>
<dbReference type="Proteomes" id="UP001610432">
    <property type="component" value="Unassembled WGS sequence"/>
</dbReference>
<proteinExistence type="predicted"/>
<dbReference type="RefSeq" id="XP_070889810.1">
    <property type="nucleotide sequence ID" value="XM_071026228.1"/>
</dbReference>
<reference evidence="1 2" key="1">
    <citation type="submission" date="2024-07" db="EMBL/GenBank/DDBJ databases">
        <title>Section-level genome sequencing and comparative genomics of Aspergillus sections Usti and Cavernicolus.</title>
        <authorList>
            <consortium name="Lawrence Berkeley National Laboratory"/>
            <person name="Nybo J.L."/>
            <person name="Vesth T.C."/>
            <person name="Theobald S."/>
            <person name="Frisvad J.C."/>
            <person name="Larsen T.O."/>
            <person name="Kjaerboelling I."/>
            <person name="Rothschild-Mancinelli K."/>
            <person name="Lyhne E.K."/>
            <person name="Kogle M.E."/>
            <person name="Barry K."/>
            <person name="Clum A."/>
            <person name="Na H."/>
            <person name="Ledsgaard L."/>
            <person name="Lin J."/>
            <person name="Lipzen A."/>
            <person name="Kuo A."/>
            <person name="Riley R."/>
            <person name="Mondo S."/>
            <person name="Labutti K."/>
            <person name="Haridas S."/>
            <person name="Pangalinan J."/>
            <person name="Salamov A.A."/>
            <person name="Simmons B.A."/>
            <person name="Magnuson J.K."/>
            <person name="Chen J."/>
            <person name="Drula E."/>
            <person name="Henrissat B."/>
            <person name="Wiebenga A."/>
            <person name="Lubbers R.J."/>
            <person name="Gomes A.C."/>
            <person name="Macurrencykelacurrency M.R."/>
            <person name="Stajich J."/>
            <person name="Grigoriev I.V."/>
            <person name="Mortensen U.H."/>
            <person name="De Vries R.P."/>
            <person name="Baker S.E."/>
            <person name="Andersen M.R."/>
        </authorList>
    </citation>
    <scope>NUCLEOTIDE SEQUENCE [LARGE SCALE GENOMIC DNA]</scope>
    <source>
        <strain evidence="1 2">CBS 449.75</strain>
    </source>
</reference>
<dbReference type="EMBL" id="JBFXLQ010000005">
    <property type="protein sequence ID" value="KAL2870831.1"/>
    <property type="molecule type" value="Genomic_DNA"/>
</dbReference>